<dbReference type="SUPFAM" id="SSF49344">
    <property type="entry name" value="CBD9-like"/>
    <property type="match status" value="1"/>
</dbReference>
<feature type="signal peptide" evidence="1">
    <location>
        <begin position="1"/>
        <end position="18"/>
    </location>
</feature>
<feature type="chain" id="PRO_5009110727" evidence="1">
    <location>
        <begin position="19"/>
        <end position="806"/>
    </location>
</feature>
<dbReference type="EMBL" id="CP017478">
    <property type="protein sequence ID" value="AOW19403.1"/>
    <property type="molecule type" value="Genomic_DNA"/>
</dbReference>
<dbReference type="Pfam" id="PF06452">
    <property type="entry name" value="CBM9_1"/>
    <property type="match status" value="1"/>
</dbReference>
<proteinExistence type="predicted"/>
<gene>
    <name evidence="4" type="ORF">LPB138_01310</name>
</gene>
<organism evidence="4 5">
    <name type="scientific">Urechidicola croceus</name>
    <dbReference type="NCBI Taxonomy" id="1850246"/>
    <lineage>
        <taxon>Bacteria</taxon>
        <taxon>Pseudomonadati</taxon>
        <taxon>Bacteroidota</taxon>
        <taxon>Flavobacteriia</taxon>
        <taxon>Flavobacteriales</taxon>
        <taxon>Flavobacteriaceae</taxon>
        <taxon>Urechidicola</taxon>
    </lineage>
</organism>
<dbReference type="KEGG" id="lul:LPB138_01310"/>
<keyword evidence="1" id="KW-0732">Signal</keyword>
<dbReference type="CDD" id="cd09618">
    <property type="entry name" value="CBM9_like_2"/>
    <property type="match status" value="1"/>
</dbReference>
<dbReference type="InterPro" id="IPR010502">
    <property type="entry name" value="Carb-bd_dom_fam9"/>
</dbReference>
<dbReference type="Proteomes" id="UP000176050">
    <property type="component" value="Chromosome"/>
</dbReference>
<dbReference type="InterPro" id="IPR045670">
    <property type="entry name" value="DUF5916"/>
</dbReference>
<dbReference type="GO" id="GO:0004553">
    <property type="term" value="F:hydrolase activity, hydrolyzing O-glycosyl compounds"/>
    <property type="evidence" value="ECO:0007669"/>
    <property type="project" value="InterPro"/>
</dbReference>
<dbReference type="AlphaFoldDB" id="A0A1D8P490"/>
<keyword evidence="5" id="KW-1185">Reference proteome</keyword>
<evidence type="ECO:0000313" key="4">
    <source>
        <dbReference type="EMBL" id="AOW19403.1"/>
    </source>
</evidence>
<feature type="domain" description="DUF5916" evidence="3">
    <location>
        <begin position="228"/>
        <end position="800"/>
    </location>
</feature>
<sequence>MKKVVLLLTILCSALINAQGTKKNLITKKVSKAPKIDGVLDDEAWINTDVAKDFVMFRPESGTPENQNQRTEVRVVYDDDAIYFGAYLYDDKPEEIPSQLADRDNFGTVDWFGVMINPNNDSQNDTEFFVQVTGNQADAKSNAYNEDFSWSAVWQSQVSVVSDGWIVEIKIPYSALRFSNQEVQTWGLNFHRHFRQNRYQYTWNFIDRTKGFIQQYAGTLSGIQNITPPTRLSFSPYGSSTFNSYDDEDTFDNSIGLDVKYGISESFTLDATLIPDFGQTAFDDVVLNLGPFEQQYQEQRPFFTEGTELFSKGNMFYSRRVGNTPINYYDEDDLDENEELIKNPDKVNMVNAVKISGRTKDGLGIGFFNAITERTNAKIRNTTNNEIREVLTEPLANYNVLVIDQQFNKNSSVSLVNTSVLREGSVRDANVTGLLYTLVNKKNTHYIDGSAKMSSIRENGNINNGYFFDTSIGKHAGKWQYEVGYQMADDSYDINDLGFLYFNNYEEVYWNGSYRIFEPTKKFNSYRFNTWGQLDYRQSDGAYTDNHFGIGFNATTVKQFSFGGNINGKVGNVYDYYEPRVENRFYKDNARVNFNAWISSDFSKKFAIDLYAFYGTRINESRNYRELNFEPRYRFSDKLNIIYRFNIKYGTNEKGWVNELDNAEIIFGNRDTKTITNSISGKYNFNVKSGLGLTFRHYWSPIKYDNQFFLLEENGTLSNSEYSDNHDINYNIWNLDLNYSWQFAPGSQLVALYRNSIFNEDNQSKLKFGENLTNLFEQPKQNNLSLKLIYYIDYNNAKGLFKKKNS</sequence>
<dbReference type="STRING" id="1850246.LPB138_01310"/>
<dbReference type="GO" id="GO:0030246">
    <property type="term" value="F:carbohydrate binding"/>
    <property type="evidence" value="ECO:0007669"/>
    <property type="project" value="InterPro"/>
</dbReference>
<evidence type="ECO:0000259" key="2">
    <source>
        <dbReference type="Pfam" id="PF06452"/>
    </source>
</evidence>
<dbReference type="OrthoDB" id="9786766at2"/>
<protein>
    <submittedName>
        <fullName evidence="4">Uncharacterized protein</fullName>
    </submittedName>
</protein>
<dbReference type="Gene3D" id="2.60.40.1190">
    <property type="match status" value="1"/>
</dbReference>
<dbReference type="GO" id="GO:0016052">
    <property type="term" value="P:carbohydrate catabolic process"/>
    <property type="evidence" value="ECO:0007669"/>
    <property type="project" value="InterPro"/>
</dbReference>
<accession>A0A1D8P490</accession>
<feature type="domain" description="Carbohydrate-binding" evidence="2">
    <location>
        <begin position="36"/>
        <end position="190"/>
    </location>
</feature>
<evidence type="ECO:0000256" key="1">
    <source>
        <dbReference type="SAM" id="SignalP"/>
    </source>
</evidence>
<dbReference type="RefSeq" id="WP_070235519.1">
    <property type="nucleotide sequence ID" value="NZ_CP017478.1"/>
</dbReference>
<evidence type="ECO:0000259" key="3">
    <source>
        <dbReference type="Pfam" id="PF19313"/>
    </source>
</evidence>
<dbReference type="Pfam" id="PF19313">
    <property type="entry name" value="DUF5916"/>
    <property type="match status" value="1"/>
</dbReference>
<reference evidence="4 5" key="1">
    <citation type="submission" date="2016-10" db="EMBL/GenBank/DDBJ databases">
        <title>Lutibacter sp. LPB0138, isolated from marine gastropod.</title>
        <authorList>
            <person name="Kim E."/>
            <person name="Yi H."/>
        </authorList>
    </citation>
    <scope>NUCLEOTIDE SEQUENCE [LARGE SCALE GENOMIC DNA]</scope>
    <source>
        <strain evidence="4 5">LPB0138</strain>
    </source>
</reference>
<evidence type="ECO:0000313" key="5">
    <source>
        <dbReference type="Proteomes" id="UP000176050"/>
    </source>
</evidence>
<name>A0A1D8P490_9FLAO</name>